<organism evidence="2 3">
    <name type="scientific">Chitinophaga niabensis</name>
    <dbReference type="NCBI Taxonomy" id="536979"/>
    <lineage>
        <taxon>Bacteria</taxon>
        <taxon>Pseudomonadati</taxon>
        <taxon>Bacteroidota</taxon>
        <taxon>Chitinophagia</taxon>
        <taxon>Chitinophagales</taxon>
        <taxon>Chitinophagaceae</taxon>
        <taxon>Chitinophaga</taxon>
    </lineage>
</organism>
<evidence type="ECO:0000259" key="1">
    <source>
        <dbReference type="Pfam" id="PF18735"/>
    </source>
</evidence>
<accession>A0A1N6KBS0</accession>
<evidence type="ECO:0000313" key="3">
    <source>
        <dbReference type="Proteomes" id="UP000185003"/>
    </source>
</evidence>
<reference evidence="2 3" key="1">
    <citation type="submission" date="2016-11" db="EMBL/GenBank/DDBJ databases">
        <authorList>
            <person name="Jaros S."/>
            <person name="Januszkiewicz K."/>
            <person name="Wedrychowicz H."/>
        </authorList>
    </citation>
    <scope>NUCLEOTIDE SEQUENCE [LARGE SCALE GENOMIC DNA]</scope>
    <source>
        <strain evidence="2 3">DSM 24787</strain>
    </source>
</reference>
<dbReference type="Proteomes" id="UP000185003">
    <property type="component" value="Unassembled WGS sequence"/>
</dbReference>
<dbReference type="AlphaFoldDB" id="A0A1N6KBS0"/>
<dbReference type="InterPro" id="IPR041519">
    <property type="entry name" value="HEPN_RiboL-PSP"/>
</dbReference>
<gene>
    <name evidence="2" type="ORF">SAMN04488055_5518</name>
</gene>
<sequence length="308" mass="34325">MSAKSELMTRLKFIDGALNLPTLIDNGVAPSEHNGIANLLRKGLGIVSFNILEDYIKKKVAEALTEISSSGIVFGDLTDEMQNSSIFGALEALRFRADMVKKNESLADAILMIQTESSKISSTSNNPFILSDFSFVSSNSNINVAEITEMIKAFGIGGGWVILKKISDLIGGGIPDLGQAYKNAFNRRNRAAHGANFIYEYQALESFKNEIIAIAASMDIVLTARCRQVRKRPREKVSSHDIRTALNYRFLEPRGSIFIESKVIGGKVVKKWPTKQDGINYIQPRLMTKNEFLIILNGRRRIVDWYVQ</sequence>
<dbReference type="STRING" id="536979.SAMN04488055_5518"/>
<feature type="domain" description="RiboL-PSP-HEPN" evidence="1">
    <location>
        <begin position="29"/>
        <end position="222"/>
    </location>
</feature>
<name>A0A1N6KBS0_9BACT</name>
<dbReference type="EMBL" id="FSRA01000002">
    <property type="protein sequence ID" value="SIO53991.1"/>
    <property type="molecule type" value="Genomic_DNA"/>
</dbReference>
<evidence type="ECO:0000313" key="2">
    <source>
        <dbReference type="EMBL" id="SIO53991.1"/>
    </source>
</evidence>
<keyword evidence="3" id="KW-1185">Reference proteome</keyword>
<protein>
    <recommendedName>
        <fullName evidence="1">RiboL-PSP-HEPN domain-containing protein</fullName>
    </recommendedName>
</protein>
<dbReference type="Pfam" id="PF18735">
    <property type="entry name" value="HEPN_RiboL-PSP"/>
    <property type="match status" value="1"/>
</dbReference>
<proteinExistence type="predicted"/>